<feature type="signal peptide" evidence="1">
    <location>
        <begin position="1"/>
        <end position="20"/>
    </location>
</feature>
<dbReference type="InterPro" id="IPR017946">
    <property type="entry name" value="PLC-like_Pdiesterase_TIM-brl"/>
</dbReference>
<reference evidence="3" key="1">
    <citation type="journal article" date="2014" name="Int. J. Syst. Evol. Microbiol.">
        <title>Complete genome sequence of Corynebacterium casei LMG S-19264T (=DSM 44701T), isolated from a smear-ripened cheese.</title>
        <authorList>
            <consortium name="US DOE Joint Genome Institute (JGI-PGF)"/>
            <person name="Walter F."/>
            <person name="Albersmeier A."/>
            <person name="Kalinowski J."/>
            <person name="Ruckert C."/>
        </authorList>
    </citation>
    <scope>NUCLEOTIDE SEQUENCE</scope>
    <source>
        <strain evidence="3">CGMCC 1.15760</strain>
    </source>
</reference>
<name>A0A917LGC2_9BACI</name>
<dbReference type="PROSITE" id="PS51704">
    <property type="entry name" value="GP_PDE"/>
    <property type="match status" value="1"/>
</dbReference>
<dbReference type="GO" id="GO:0006629">
    <property type="term" value="P:lipid metabolic process"/>
    <property type="evidence" value="ECO:0007669"/>
    <property type="project" value="InterPro"/>
</dbReference>
<protein>
    <submittedName>
        <fullName evidence="3">Glycerophosphoryl diester phosphodiesterase</fullName>
    </submittedName>
</protein>
<dbReference type="InterPro" id="IPR030395">
    <property type="entry name" value="GP_PDE_dom"/>
</dbReference>
<dbReference type="PANTHER" id="PTHR46211">
    <property type="entry name" value="GLYCEROPHOSPHORYL DIESTER PHOSPHODIESTERASE"/>
    <property type="match status" value="1"/>
</dbReference>
<organism evidence="3 4">
    <name type="scientific">Lysinibacillus alkalisoli</name>
    <dbReference type="NCBI Taxonomy" id="1911548"/>
    <lineage>
        <taxon>Bacteria</taxon>
        <taxon>Bacillati</taxon>
        <taxon>Bacillota</taxon>
        <taxon>Bacilli</taxon>
        <taxon>Bacillales</taxon>
        <taxon>Bacillaceae</taxon>
        <taxon>Lysinibacillus</taxon>
    </lineage>
</organism>
<evidence type="ECO:0000313" key="4">
    <source>
        <dbReference type="Proteomes" id="UP000616608"/>
    </source>
</evidence>
<dbReference type="RefSeq" id="WP_188614331.1">
    <property type="nucleotide sequence ID" value="NZ_BMJT01000004.1"/>
</dbReference>
<reference evidence="3" key="2">
    <citation type="submission" date="2020-09" db="EMBL/GenBank/DDBJ databases">
        <authorList>
            <person name="Sun Q."/>
            <person name="Zhou Y."/>
        </authorList>
    </citation>
    <scope>NUCLEOTIDE SEQUENCE</scope>
    <source>
        <strain evidence="3">CGMCC 1.15760</strain>
    </source>
</reference>
<proteinExistence type="predicted"/>
<evidence type="ECO:0000259" key="2">
    <source>
        <dbReference type="PROSITE" id="PS51704"/>
    </source>
</evidence>
<dbReference type="Proteomes" id="UP000616608">
    <property type="component" value="Unassembled WGS sequence"/>
</dbReference>
<sequence>MGKKTKIALAVAAASAAAWAGTKAIAKPQQRVGKAVVQNKKPLVFAHRGGAHLAPENTLQAFENAVNLGVDGLELDIRLTKDEEILVFHDASVDRTTNGVGLVADLTLDEIKAFKHGYNFEDLEGNHSFRDKQVDAITLREVFEKFPEQIINIDIKDAPDTYEGSLIPSKLWRLIEETDVQDRVIVTSFYNEQIERFNLYAQDRVALGASETEVRKAVTAFTSQFGHLYNPSADVFQVPAKSGVVSLDSPKFIHFLHNLNVPVHFWDVNDLVTMNRLIRIGAKGIVTDRPDIAQVLFEQYKQ</sequence>
<keyword evidence="4" id="KW-1185">Reference proteome</keyword>
<evidence type="ECO:0000313" key="3">
    <source>
        <dbReference type="EMBL" id="GGG20866.1"/>
    </source>
</evidence>
<dbReference type="CDD" id="cd08561">
    <property type="entry name" value="GDPD_cytoplasmic_ScUgpQ2_like"/>
    <property type="match status" value="1"/>
</dbReference>
<evidence type="ECO:0000256" key="1">
    <source>
        <dbReference type="SAM" id="SignalP"/>
    </source>
</evidence>
<dbReference type="Pfam" id="PF03009">
    <property type="entry name" value="GDPD"/>
    <property type="match status" value="1"/>
</dbReference>
<feature type="domain" description="GP-PDE" evidence="2">
    <location>
        <begin position="42"/>
        <end position="297"/>
    </location>
</feature>
<accession>A0A917LGC2</accession>
<dbReference type="Gene3D" id="3.20.20.190">
    <property type="entry name" value="Phosphatidylinositol (PI) phosphodiesterase"/>
    <property type="match status" value="1"/>
</dbReference>
<feature type="chain" id="PRO_5038700846" evidence="1">
    <location>
        <begin position="21"/>
        <end position="302"/>
    </location>
</feature>
<dbReference type="EMBL" id="BMJT01000004">
    <property type="protein sequence ID" value="GGG20866.1"/>
    <property type="molecule type" value="Genomic_DNA"/>
</dbReference>
<dbReference type="PANTHER" id="PTHR46211:SF1">
    <property type="entry name" value="GLYCEROPHOSPHODIESTER PHOSPHODIESTERASE, CYTOPLASMIC"/>
    <property type="match status" value="1"/>
</dbReference>
<dbReference type="GO" id="GO:0008081">
    <property type="term" value="F:phosphoric diester hydrolase activity"/>
    <property type="evidence" value="ECO:0007669"/>
    <property type="project" value="InterPro"/>
</dbReference>
<dbReference type="AlphaFoldDB" id="A0A917LGC2"/>
<comment type="caution">
    <text evidence="3">The sequence shown here is derived from an EMBL/GenBank/DDBJ whole genome shotgun (WGS) entry which is preliminary data.</text>
</comment>
<gene>
    <name evidence="3" type="ORF">GCM10007425_14140</name>
</gene>
<keyword evidence="1" id="KW-0732">Signal</keyword>
<dbReference type="SUPFAM" id="SSF51695">
    <property type="entry name" value="PLC-like phosphodiesterases"/>
    <property type="match status" value="1"/>
</dbReference>